<keyword evidence="2" id="KW-0677">Repeat</keyword>
<dbReference type="InterPro" id="IPR049899">
    <property type="entry name" value="Znf_C2HC_C3H"/>
</dbReference>
<feature type="domain" description="C2HC/C3H-type" evidence="7">
    <location>
        <begin position="79"/>
        <end position="108"/>
    </location>
</feature>
<evidence type="ECO:0000259" key="7">
    <source>
        <dbReference type="PROSITE" id="PS52027"/>
    </source>
</evidence>
<dbReference type="EMBL" id="BLXT01006878">
    <property type="protein sequence ID" value="GFO34224.1"/>
    <property type="molecule type" value="Genomic_DNA"/>
</dbReference>
<keyword evidence="1" id="KW-0479">Metal-binding</keyword>
<evidence type="ECO:0000256" key="6">
    <source>
        <dbReference type="SAM" id="MobiDB-lite"/>
    </source>
</evidence>
<dbReference type="PROSITE" id="PS52027">
    <property type="entry name" value="ZF_C2HC_C3H"/>
    <property type="match status" value="8"/>
</dbReference>
<evidence type="ECO:0000256" key="2">
    <source>
        <dbReference type="ARBA" id="ARBA00022737"/>
    </source>
</evidence>
<organism evidence="8 9">
    <name type="scientific">Plakobranchus ocellatus</name>
    <dbReference type="NCBI Taxonomy" id="259542"/>
    <lineage>
        <taxon>Eukaryota</taxon>
        <taxon>Metazoa</taxon>
        <taxon>Spiralia</taxon>
        <taxon>Lophotrochozoa</taxon>
        <taxon>Mollusca</taxon>
        <taxon>Gastropoda</taxon>
        <taxon>Heterobranchia</taxon>
        <taxon>Euthyneura</taxon>
        <taxon>Panpulmonata</taxon>
        <taxon>Sacoglossa</taxon>
        <taxon>Placobranchoidea</taxon>
        <taxon>Plakobranchidae</taxon>
        <taxon>Plakobranchus</taxon>
    </lineage>
</organism>
<feature type="compositionally biased region" description="Basic and acidic residues" evidence="6">
    <location>
        <begin position="221"/>
        <end position="236"/>
    </location>
</feature>
<feature type="domain" description="C2HC/C3H-type" evidence="7">
    <location>
        <begin position="459"/>
        <end position="488"/>
    </location>
</feature>
<comment type="caution">
    <text evidence="8">The sequence shown here is derived from an EMBL/GenBank/DDBJ whole genome shotgun (WGS) entry which is preliminary data.</text>
</comment>
<feature type="region of interest" description="Disordered" evidence="6">
    <location>
        <begin position="102"/>
        <end position="250"/>
    </location>
</feature>
<evidence type="ECO:0000313" key="9">
    <source>
        <dbReference type="Proteomes" id="UP000735302"/>
    </source>
</evidence>
<keyword evidence="9" id="KW-1185">Reference proteome</keyword>
<feature type="region of interest" description="Disordered" evidence="6">
    <location>
        <begin position="355"/>
        <end position="384"/>
    </location>
</feature>
<feature type="compositionally biased region" description="Polar residues" evidence="6">
    <location>
        <begin position="176"/>
        <end position="206"/>
    </location>
</feature>
<evidence type="ECO:0000256" key="4">
    <source>
        <dbReference type="ARBA" id="ARBA00022833"/>
    </source>
</evidence>
<dbReference type="AlphaFoldDB" id="A0AAV4CQS6"/>
<evidence type="ECO:0000256" key="3">
    <source>
        <dbReference type="ARBA" id="ARBA00022771"/>
    </source>
</evidence>
<feature type="region of interest" description="Disordered" evidence="6">
    <location>
        <begin position="481"/>
        <end position="508"/>
    </location>
</feature>
<name>A0AAV4CQS6_9GAST</name>
<feature type="compositionally biased region" description="Polar residues" evidence="6">
    <location>
        <begin position="132"/>
        <end position="154"/>
    </location>
</feature>
<dbReference type="Gene3D" id="3.30.160.60">
    <property type="entry name" value="Classic Zinc Finger"/>
    <property type="match status" value="8"/>
</dbReference>
<dbReference type="Proteomes" id="UP000735302">
    <property type="component" value="Unassembled WGS sequence"/>
</dbReference>
<feature type="domain" description="C2HC/C3H-type" evidence="7">
    <location>
        <begin position="5"/>
        <end position="34"/>
    </location>
</feature>
<gene>
    <name evidence="8" type="ORF">PoB_006072900</name>
</gene>
<sequence>MAGRSTVICYICGREFGSRSISIHEPQCLKKWENENSRLPHGQRRPPPVKPQILPSIGGSNKMDNDRFNEMAWQAAQSNLAECDNCGRAFQPDRLQIHQRSCKPGKPLKPLIQNANTNNNKIYDSNDRPGTATLSSPTILKPNSSNNNFQQSEMNYRPKSGKHSNRPISAKGRTRPNLSLTQGNQQILQVTGHNNSPSFHENGYNNQEKENEHSQQNGQSAHDKENKVESASREKTFTAPEQKGPTKVKRGPPGSNFVFCYICGRQFTKASIGIHEPQCLQKWKIENKKLPKEHQRPLPKKPEILQSSGKYDVEAANEAAWQASQANLVPCPNCARTFNPDRLAVHLRACRPKTGGTGTANVNTNSNVKNAESSTGNKKTMSSTPQGPRTVICYICGREFGTKSISIHEPQCLDKWKVQNAQLPKEHRRPIPKKPEVLGGGLTTREQMNEAAYQSAQSQLVPCPNCGRTFAPDRLVVHQRACKPKPSTSKGAAVEAKDPPPSQPPPAVRRPPTVVCYICGREFGSKSISIHEPQCLQKWHNENDRLPKEMRRPEPRKPEIRAIAGNKGGVYNLDAVNEAAYQSAQDNLCPCPTCGRTFLPDRLIVHQKSCRPKPPKE</sequence>
<dbReference type="Pfam" id="PF13913">
    <property type="entry name" value="zf-C2HC_2"/>
    <property type="match status" value="8"/>
</dbReference>
<dbReference type="PANTHER" id="PTHR13555">
    <property type="entry name" value="C2H2 ZINC FINGER CGI-62-RELATED"/>
    <property type="match status" value="1"/>
</dbReference>
<feature type="domain" description="C2HC/C3H-type" evidence="7">
    <location>
        <begin position="587"/>
        <end position="616"/>
    </location>
</feature>
<accession>A0AAV4CQS6</accession>
<dbReference type="GO" id="GO:0008270">
    <property type="term" value="F:zinc ion binding"/>
    <property type="evidence" value="ECO:0007669"/>
    <property type="project" value="UniProtKB-KW"/>
</dbReference>
<evidence type="ECO:0000256" key="1">
    <source>
        <dbReference type="ARBA" id="ARBA00022723"/>
    </source>
</evidence>
<evidence type="ECO:0000256" key="5">
    <source>
        <dbReference type="PROSITE-ProRule" id="PRU01371"/>
    </source>
</evidence>
<keyword evidence="3 5" id="KW-0863">Zinc-finger</keyword>
<feature type="domain" description="C2HC/C3H-type" evidence="7">
    <location>
        <begin position="389"/>
        <end position="418"/>
    </location>
</feature>
<reference evidence="8 9" key="1">
    <citation type="journal article" date="2021" name="Elife">
        <title>Chloroplast acquisition without the gene transfer in kleptoplastic sea slugs, Plakobranchus ocellatus.</title>
        <authorList>
            <person name="Maeda T."/>
            <person name="Takahashi S."/>
            <person name="Yoshida T."/>
            <person name="Shimamura S."/>
            <person name="Takaki Y."/>
            <person name="Nagai Y."/>
            <person name="Toyoda A."/>
            <person name="Suzuki Y."/>
            <person name="Arimoto A."/>
            <person name="Ishii H."/>
            <person name="Satoh N."/>
            <person name="Nishiyama T."/>
            <person name="Hasebe M."/>
            <person name="Maruyama T."/>
            <person name="Minagawa J."/>
            <person name="Obokata J."/>
            <person name="Shigenobu S."/>
        </authorList>
    </citation>
    <scope>NUCLEOTIDE SEQUENCE [LARGE SCALE GENOMIC DNA]</scope>
</reference>
<keyword evidence="4" id="KW-0862">Zinc</keyword>
<evidence type="ECO:0000313" key="8">
    <source>
        <dbReference type="EMBL" id="GFO34224.1"/>
    </source>
</evidence>
<feature type="compositionally biased region" description="Polar residues" evidence="6">
    <location>
        <begin position="368"/>
        <end position="384"/>
    </location>
</feature>
<dbReference type="InterPro" id="IPR026319">
    <property type="entry name" value="ZC2HC1A/B-like"/>
</dbReference>
<feature type="compositionally biased region" description="Polar residues" evidence="6">
    <location>
        <begin position="113"/>
        <end position="123"/>
    </location>
</feature>
<proteinExistence type="predicted"/>
<protein>
    <submittedName>
        <fullName evidence="8">Zinc finger protein 474-like</fullName>
    </submittedName>
</protein>
<feature type="domain" description="C2HC/C3H-type" evidence="7">
    <location>
        <begin position="512"/>
        <end position="541"/>
    </location>
</feature>
<dbReference type="PANTHER" id="PTHR13555:SF66">
    <property type="entry name" value="ZINC FINGER PROTEIN 474"/>
    <property type="match status" value="1"/>
</dbReference>
<feature type="compositionally biased region" description="Pro residues" evidence="6">
    <location>
        <begin position="499"/>
        <end position="508"/>
    </location>
</feature>
<feature type="domain" description="C2HC/C3H-type" evidence="7">
    <location>
        <begin position="327"/>
        <end position="356"/>
    </location>
</feature>
<feature type="domain" description="C2HC/C3H-type" evidence="7">
    <location>
        <begin position="256"/>
        <end position="285"/>
    </location>
</feature>